<evidence type="ECO:0000256" key="1">
    <source>
        <dbReference type="SAM" id="SignalP"/>
    </source>
</evidence>
<proteinExistence type="predicted"/>
<evidence type="ECO:0000313" key="3">
    <source>
        <dbReference type="Proteomes" id="UP000503505"/>
    </source>
</evidence>
<gene>
    <name evidence="2" type="ORF">FSC10_02505</name>
</gene>
<keyword evidence="1" id="KW-0732">Signal</keyword>
<dbReference type="RefSeq" id="WP_163170858.1">
    <property type="nucleotide sequence ID" value="NZ_CP044463.1"/>
</dbReference>
<protein>
    <recommendedName>
        <fullName evidence="4">Adhesin</fullName>
    </recommendedName>
</protein>
<evidence type="ECO:0000313" key="2">
    <source>
        <dbReference type="EMBL" id="QIC66309.1"/>
    </source>
</evidence>
<sequence>MKNTIKTIALSVTFLSGAGMAYAQDTNVEVDTGLQASLDAISQQVENGSALNLAVNSADINASVNTEAYANLGSDLGTDTQDVVNSVENTIETTAMGAANTGSIEIAQGSLSTVTSNTLNETLDWAYTDVTGEINNETIGEDISESTTSADISDTLSTTLDRTFDEEVNKTLSNYSVANIAYNAGAVDASVSAIAEGVDNSVANTITTTAIGAVNTGSITVTVGE</sequence>
<evidence type="ECO:0008006" key="4">
    <source>
        <dbReference type="Google" id="ProtNLM"/>
    </source>
</evidence>
<dbReference type="AlphaFoldDB" id="A0AAE7BWG9"/>
<feature type="signal peptide" evidence="1">
    <location>
        <begin position="1"/>
        <end position="23"/>
    </location>
</feature>
<accession>A0AAE7BWG9</accession>
<dbReference type="EMBL" id="CP044463">
    <property type="protein sequence ID" value="QIC66309.1"/>
    <property type="molecule type" value="Genomic_DNA"/>
</dbReference>
<reference evidence="2 3" key="1">
    <citation type="submission" date="2019-09" db="EMBL/GenBank/DDBJ databases">
        <title>Non-baumannii Acinetobacter spp. carrying blaNDM-1 isolated in China.</title>
        <authorList>
            <person name="Cui C."/>
            <person name="Chen C."/>
            <person name="Sun J."/>
            <person name="Liu Y."/>
        </authorList>
    </citation>
    <scope>NUCLEOTIDE SEQUENCE [LARGE SCALE GENOMIC DNA]</scope>
    <source>
        <strain evidence="2 3">HZE23-1</strain>
    </source>
</reference>
<organism evidence="2 3">
    <name type="scientific">Acinetobacter schindleri</name>
    <dbReference type="NCBI Taxonomy" id="108981"/>
    <lineage>
        <taxon>Bacteria</taxon>
        <taxon>Pseudomonadati</taxon>
        <taxon>Pseudomonadota</taxon>
        <taxon>Gammaproteobacteria</taxon>
        <taxon>Moraxellales</taxon>
        <taxon>Moraxellaceae</taxon>
        <taxon>Acinetobacter</taxon>
    </lineage>
</organism>
<feature type="chain" id="PRO_5042260638" description="Adhesin" evidence="1">
    <location>
        <begin position="24"/>
        <end position="225"/>
    </location>
</feature>
<name>A0AAE7BWG9_9GAMM</name>
<dbReference type="Proteomes" id="UP000503505">
    <property type="component" value="Chromosome"/>
</dbReference>